<gene>
    <name evidence="1" type="ORF">HaLaN_15753</name>
</gene>
<sequence>MGVCGPVRKHTMAWLRRLLCRAQLRVMLAPSPAPSCANDHASMRGRCLHGPEGPVTNTEAERLAAASFVRGPSSAASASTHQSRCAHVRVACVSEGDCQRQISICQSHQACCNPNTLYMCATVLMVWL</sequence>
<dbReference type="AlphaFoldDB" id="A0A699Z8A4"/>
<proteinExistence type="predicted"/>
<name>A0A699Z8A4_HAELA</name>
<evidence type="ECO:0000313" key="1">
    <source>
        <dbReference type="EMBL" id="GFH18883.1"/>
    </source>
</evidence>
<dbReference type="Proteomes" id="UP000485058">
    <property type="component" value="Unassembled WGS sequence"/>
</dbReference>
<reference evidence="1 2" key="1">
    <citation type="submission" date="2020-02" db="EMBL/GenBank/DDBJ databases">
        <title>Draft genome sequence of Haematococcus lacustris strain NIES-144.</title>
        <authorList>
            <person name="Morimoto D."/>
            <person name="Nakagawa S."/>
            <person name="Yoshida T."/>
            <person name="Sawayama S."/>
        </authorList>
    </citation>
    <scope>NUCLEOTIDE SEQUENCE [LARGE SCALE GENOMIC DNA]</scope>
    <source>
        <strain evidence="1 2">NIES-144</strain>
    </source>
</reference>
<comment type="caution">
    <text evidence="1">The sequence shown here is derived from an EMBL/GenBank/DDBJ whole genome shotgun (WGS) entry which is preliminary data.</text>
</comment>
<dbReference type="EMBL" id="BLLF01001374">
    <property type="protein sequence ID" value="GFH18883.1"/>
    <property type="molecule type" value="Genomic_DNA"/>
</dbReference>
<protein>
    <submittedName>
        <fullName evidence="1">Uncharacterized protein</fullName>
    </submittedName>
</protein>
<accession>A0A699Z8A4</accession>
<organism evidence="1 2">
    <name type="scientific">Haematococcus lacustris</name>
    <name type="common">Green alga</name>
    <name type="synonym">Haematococcus pluvialis</name>
    <dbReference type="NCBI Taxonomy" id="44745"/>
    <lineage>
        <taxon>Eukaryota</taxon>
        <taxon>Viridiplantae</taxon>
        <taxon>Chlorophyta</taxon>
        <taxon>core chlorophytes</taxon>
        <taxon>Chlorophyceae</taxon>
        <taxon>CS clade</taxon>
        <taxon>Chlamydomonadales</taxon>
        <taxon>Haematococcaceae</taxon>
        <taxon>Haematococcus</taxon>
    </lineage>
</organism>
<evidence type="ECO:0000313" key="2">
    <source>
        <dbReference type="Proteomes" id="UP000485058"/>
    </source>
</evidence>
<keyword evidence="2" id="KW-1185">Reference proteome</keyword>